<protein>
    <submittedName>
        <fullName evidence="1">Uncharacterized protein</fullName>
    </submittedName>
</protein>
<name>A0ABQ3WEX7_9ACTN</name>
<comment type="caution">
    <text evidence="1">The sequence shown here is derived from an EMBL/GenBank/DDBJ whole genome shotgun (WGS) entry which is preliminary data.</text>
</comment>
<evidence type="ECO:0000313" key="1">
    <source>
        <dbReference type="EMBL" id="GID44657.1"/>
    </source>
</evidence>
<proteinExistence type="predicted"/>
<gene>
    <name evidence="1" type="ORF">Aca07nite_19320</name>
</gene>
<accession>A0ABQ3WEX7</accession>
<reference evidence="1" key="1">
    <citation type="submission" date="2021-01" db="EMBL/GenBank/DDBJ databases">
        <title>Whole genome shotgun sequence of Actinoplanes capillaceus NBRC 16408.</title>
        <authorList>
            <person name="Komaki H."/>
            <person name="Tamura T."/>
        </authorList>
    </citation>
    <scope>NUCLEOTIDE SEQUENCE [LARGE SCALE GENOMIC DNA]</scope>
    <source>
        <strain evidence="1">NBRC 16408</strain>
    </source>
</reference>
<organism evidence="1">
    <name type="scientific">Actinoplanes campanulatus</name>
    <dbReference type="NCBI Taxonomy" id="113559"/>
    <lineage>
        <taxon>Bacteria</taxon>
        <taxon>Bacillati</taxon>
        <taxon>Actinomycetota</taxon>
        <taxon>Actinomycetes</taxon>
        <taxon>Micromonosporales</taxon>
        <taxon>Micromonosporaceae</taxon>
        <taxon>Actinoplanes</taxon>
    </lineage>
</organism>
<dbReference type="EMBL" id="BOMF01000035">
    <property type="protein sequence ID" value="GID44657.1"/>
    <property type="molecule type" value="Genomic_DNA"/>
</dbReference>
<sequence length="47" mass="5753">MHEYRDFRSLLMIYLAAQYWQAFEDFTAESGMPADLYTRFLIWARRA</sequence>